<dbReference type="GO" id="GO:0005737">
    <property type="term" value="C:cytoplasm"/>
    <property type="evidence" value="ECO:0007669"/>
    <property type="project" value="TreeGrafter"/>
</dbReference>
<dbReference type="InterPro" id="IPR036249">
    <property type="entry name" value="Thioredoxin-like_sf"/>
</dbReference>
<keyword evidence="6" id="KW-1185">Reference proteome</keyword>
<dbReference type="GO" id="GO:0034599">
    <property type="term" value="P:cellular response to oxidative stress"/>
    <property type="evidence" value="ECO:0007669"/>
    <property type="project" value="TreeGrafter"/>
</dbReference>
<gene>
    <name evidence="5" type="ORF">X943_001213</name>
</gene>
<dbReference type="GO" id="GO:0015038">
    <property type="term" value="F:glutathione disulfide oxidoreductase activity"/>
    <property type="evidence" value="ECO:0007669"/>
    <property type="project" value="TreeGrafter"/>
</dbReference>
<dbReference type="SUPFAM" id="SSF52833">
    <property type="entry name" value="Thioredoxin-like"/>
    <property type="match status" value="1"/>
</dbReference>
<reference evidence="5" key="1">
    <citation type="journal article" date="2014" name="Nucleic Acids Res.">
        <title>The evolutionary dynamics of variant antigen genes in Babesia reveal a history of genomic innovation underlying host-parasite interaction.</title>
        <authorList>
            <person name="Jackson A.P."/>
            <person name="Otto T.D."/>
            <person name="Darby A."/>
            <person name="Ramaprasad A."/>
            <person name="Xia D."/>
            <person name="Echaide I.E."/>
            <person name="Farber M."/>
            <person name="Gahlot S."/>
            <person name="Gamble J."/>
            <person name="Gupta D."/>
            <person name="Gupta Y."/>
            <person name="Jackson L."/>
            <person name="Malandrin L."/>
            <person name="Malas T.B."/>
            <person name="Moussa E."/>
            <person name="Nair M."/>
            <person name="Reid A.J."/>
            <person name="Sanders M."/>
            <person name="Sharma J."/>
            <person name="Tracey A."/>
            <person name="Quail M.A."/>
            <person name="Weir W."/>
            <person name="Wastling J.M."/>
            <person name="Hall N."/>
            <person name="Willadsen P."/>
            <person name="Lingelbach K."/>
            <person name="Shiels B."/>
            <person name="Tait A."/>
            <person name="Berriman M."/>
            <person name="Allred D.R."/>
            <person name="Pain A."/>
        </authorList>
    </citation>
    <scope>NUCLEOTIDE SEQUENCE</scope>
    <source>
        <strain evidence="5">1802A</strain>
    </source>
</reference>
<evidence type="ECO:0000256" key="3">
    <source>
        <dbReference type="SAM" id="SignalP"/>
    </source>
</evidence>
<proteinExistence type="predicted"/>
<evidence type="ECO:0000259" key="4">
    <source>
        <dbReference type="Pfam" id="PF00462"/>
    </source>
</evidence>
<protein>
    <submittedName>
        <fullName evidence="5">Glutaredoxin-like protein</fullName>
    </submittedName>
</protein>
<dbReference type="PRINTS" id="PR00160">
    <property type="entry name" value="GLUTAREDOXIN"/>
</dbReference>
<dbReference type="EMBL" id="JAHBMH010000062">
    <property type="protein sequence ID" value="KAK1934769.1"/>
    <property type="molecule type" value="Genomic_DNA"/>
</dbReference>
<dbReference type="PANTHER" id="PTHR45694">
    <property type="entry name" value="GLUTAREDOXIN 2"/>
    <property type="match status" value="1"/>
</dbReference>
<evidence type="ECO:0000313" key="5">
    <source>
        <dbReference type="EMBL" id="KAK1934769.1"/>
    </source>
</evidence>
<dbReference type="InterPro" id="IPR014025">
    <property type="entry name" value="Glutaredoxin_subgr"/>
</dbReference>
<dbReference type="PANTHER" id="PTHR45694:SF18">
    <property type="entry name" value="GLUTAREDOXIN-1-RELATED"/>
    <property type="match status" value="1"/>
</dbReference>
<keyword evidence="2" id="KW-0676">Redox-active center</keyword>
<name>A0AAD9GAF4_BABDI</name>
<comment type="caution">
    <text evidence="5">The sequence shown here is derived from an EMBL/GenBank/DDBJ whole genome shotgun (WGS) entry which is preliminary data.</text>
</comment>
<dbReference type="PROSITE" id="PS51354">
    <property type="entry name" value="GLUTAREDOXIN_2"/>
    <property type="match status" value="1"/>
</dbReference>
<feature type="domain" description="Glutaredoxin" evidence="4">
    <location>
        <begin position="38"/>
        <end position="100"/>
    </location>
</feature>
<dbReference type="AlphaFoldDB" id="A0AAD9GAF4"/>
<dbReference type="InterPro" id="IPR011767">
    <property type="entry name" value="GLR_AS"/>
</dbReference>
<sequence length="147" mass="16383">MNIYASLLLFTIIRIRCLRMDANHVQKWVRDRVGANKVVVFSKIQCPFCVKANGILSEMVPDDLTIFQLDDNPDRQKIMEYFGRTTGAATVPRVFIGGEFYGDCSKVVSEYCPHVYLFQVSTKDSGALRATLLAAGCNVTNLRGGPN</sequence>
<organism evidence="5 6">
    <name type="scientific">Babesia divergens</name>
    <dbReference type="NCBI Taxonomy" id="32595"/>
    <lineage>
        <taxon>Eukaryota</taxon>
        <taxon>Sar</taxon>
        <taxon>Alveolata</taxon>
        <taxon>Apicomplexa</taxon>
        <taxon>Aconoidasida</taxon>
        <taxon>Piroplasmida</taxon>
        <taxon>Babesiidae</taxon>
        <taxon>Babesia</taxon>
    </lineage>
</organism>
<accession>A0AAD9GAF4</accession>
<dbReference type="Pfam" id="PF00462">
    <property type="entry name" value="Glutaredoxin"/>
    <property type="match status" value="1"/>
</dbReference>
<feature type="signal peptide" evidence="3">
    <location>
        <begin position="1"/>
        <end position="17"/>
    </location>
</feature>
<evidence type="ECO:0000313" key="6">
    <source>
        <dbReference type="Proteomes" id="UP001195914"/>
    </source>
</evidence>
<dbReference type="PROSITE" id="PS00195">
    <property type="entry name" value="GLUTAREDOXIN_1"/>
    <property type="match status" value="1"/>
</dbReference>
<reference evidence="5" key="2">
    <citation type="submission" date="2021-05" db="EMBL/GenBank/DDBJ databases">
        <authorList>
            <person name="Pain A."/>
        </authorList>
    </citation>
    <scope>NUCLEOTIDE SEQUENCE</scope>
    <source>
        <strain evidence="5">1802A</strain>
    </source>
</reference>
<feature type="chain" id="PRO_5042129312" evidence="3">
    <location>
        <begin position="18"/>
        <end position="147"/>
    </location>
</feature>
<dbReference type="Gene3D" id="3.40.30.10">
    <property type="entry name" value="Glutaredoxin"/>
    <property type="match status" value="1"/>
</dbReference>
<dbReference type="InterPro" id="IPR002109">
    <property type="entry name" value="Glutaredoxin"/>
</dbReference>
<dbReference type="Proteomes" id="UP001195914">
    <property type="component" value="Unassembled WGS sequence"/>
</dbReference>
<keyword evidence="3" id="KW-0732">Signal</keyword>
<evidence type="ECO:0000256" key="2">
    <source>
        <dbReference type="ARBA" id="ARBA00023284"/>
    </source>
</evidence>
<evidence type="ECO:0000256" key="1">
    <source>
        <dbReference type="ARBA" id="ARBA00023157"/>
    </source>
</evidence>
<keyword evidence="1" id="KW-1015">Disulfide bond</keyword>